<evidence type="ECO:0000313" key="1">
    <source>
        <dbReference type="EMBL" id="KAH7661529.1"/>
    </source>
</evidence>
<organism evidence="1 2">
    <name type="scientific">Dioscorea alata</name>
    <name type="common">Purple yam</name>
    <dbReference type="NCBI Taxonomy" id="55571"/>
    <lineage>
        <taxon>Eukaryota</taxon>
        <taxon>Viridiplantae</taxon>
        <taxon>Streptophyta</taxon>
        <taxon>Embryophyta</taxon>
        <taxon>Tracheophyta</taxon>
        <taxon>Spermatophyta</taxon>
        <taxon>Magnoliopsida</taxon>
        <taxon>Liliopsida</taxon>
        <taxon>Dioscoreales</taxon>
        <taxon>Dioscoreaceae</taxon>
        <taxon>Dioscorea</taxon>
    </lineage>
</organism>
<reference evidence="2" key="1">
    <citation type="journal article" date="2022" name="Nat. Commun.">
        <title>Chromosome evolution and the genetic basis of agronomically important traits in greater yam.</title>
        <authorList>
            <person name="Bredeson J.V."/>
            <person name="Lyons J.B."/>
            <person name="Oniyinde I.O."/>
            <person name="Okereke N.R."/>
            <person name="Kolade O."/>
            <person name="Nnabue I."/>
            <person name="Nwadili C.O."/>
            <person name="Hribova E."/>
            <person name="Parker M."/>
            <person name="Nwogha J."/>
            <person name="Shu S."/>
            <person name="Carlson J."/>
            <person name="Kariba R."/>
            <person name="Muthemba S."/>
            <person name="Knop K."/>
            <person name="Barton G.J."/>
            <person name="Sherwood A.V."/>
            <person name="Lopez-Montes A."/>
            <person name="Asiedu R."/>
            <person name="Jamnadass R."/>
            <person name="Muchugi A."/>
            <person name="Goodstein D."/>
            <person name="Egesi C.N."/>
            <person name="Featherston J."/>
            <person name="Asfaw A."/>
            <person name="Simpson G.G."/>
            <person name="Dolezel J."/>
            <person name="Hendre P.S."/>
            <person name="Van Deynze A."/>
            <person name="Kumar P.L."/>
            <person name="Obidiegwu J.E."/>
            <person name="Bhattacharjee R."/>
            <person name="Rokhsar D.S."/>
        </authorList>
    </citation>
    <scope>NUCLEOTIDE SEQUENCE [LARGE SCALE GENOMIC DNA]</scope>
    <source>
        <strain evidence="2">cv. TDa95/00328</strain>
    </source>
</reference>
<protein>
    <submittedName>
        <fullName evidence="1">Uncharacterized protein</fullName>
    </submittedName>
</protein>
<proteinExistence type="predicted"/>
<evidence type="ECO:0000313" key="2">
    <source>
        <dbReference type="Proteomes" id="UP000827976"/>
    </source>
</evidence>
<dbReference type="Proteomes" id="UP000827976">
    <property type="component" value="Chromosome 15"/>
</dbReference>
<accession>A0ACB7UM58</accession>
<keyword evidence="2" id="KW-1185">Reference proteome</keyword>
<comment type="caution">
    <text evidence="1">The sequence shown here is derived from an EMBL/GenBank/DDBJ whole genome shotgun (WGS) entry which is preliminary data.</text>
</comment>
<gene>
    <name evidence="1" type="ORF">IHE45_15G070500</name>
</gene>
<name>A0ACB7UM58_DIOAL</name>
<sequence length="108" mass="12500">MDATSTPMCHKTLFFSGERERGEMGFPHSSKEESKCKKVAVSDKQEGETTNLSLWQHILRELQSPCLSFFFLLIYCFFFSFGLLFIQNWELTFGLCSPFSCILNYVCI</sequence>
<dbReference type="EMBL" id="CM037025">
    <property type="protein sequence ID" value="KAH7661529.1"/>
    <property type="molecule type" value="Genomic_DNA"/>
</dbReference>